<name>A0A381UZB9_9ZZZZ</name>
<proteinExistence type="predicted"/>
<feature type="coiled-coil region" evidence="1">
    <location>
        <begin position="861"/>
        <end position="888"/>
    </location>
</feature>
<sequence length="943" mass="108265">MALPNKNKLIFILLYFFNLISANNFDFKNYSVADGLSESTINVIHEDQNGFIYLGTENGLMMFDGIKFFNYKMNIFDDLSILGNNIISIYEDTRGYIWVGTELGLSRLDPRFRTFKRIEHNEKYDLKNVEKIIEDENGNIWIQCSSGIFRYIISEDKILCISCGDFNEITSFSKIFGTQSNNVIISSFSDIFKYDAGKDSLFSLMNENYRENIDLSFITDIVEIDDNIWIASREGLVKIPNNLNTNPVLFNFNPNENSIINDDIRDIDYDSTNNNLWITTKDGISRYDLLNDKFFNIKVTLFGNSIIENETENIIVAEKSNQVWFTTSNYGGINSITFIHNPEKSILDTIFINLQYDENDQSSIPDNNINTFIEDKAGNVWFGTANNGLSFHSAIASKFSSIKYDSENEWGLLRSKIYSIEATENDFLWVATDYGLEYLSSDGIRYDDISKSELGVNQITDIYFGDSNILWVGSTSGLLKIDLNDRSVLRYSSKSVDENHKITNDIVYDIFHDNDGHLWISTHSGVSIVSLTGSKIYNYFFDDPIRFIFQDFDEDMWLSTISNGLYFIKKSDVEHIFKNEKVDLQHYSFNRNNTSGISSSKITSASQADTNTIWFGSSNGGLNKFNKISQTFEHFFVENGLPSNYITALHHSDNKTLWISSKNGITNFNLPDNRMLNYNLYDGLSDLDFFRNSVSFSKSGNIYFGGPNGLTIIRPSEIKFNSYKPPCLITRLQKSYFDGSSETVFLNKQGKANNEKITIDHRVKSISIEFAALNYHEPIKNKYRYILKNLDTKWTELDGVRFVTYNNFGRGNYIFAVQGSNNDNLWSDETSIELSFVPHPLMSYAAFFIYFIVVFGSVYQILVYKNKQEQHQTELKKHKKELEEARNFQLSMIPMSPPEGIQYDVVSHMKTSEQVGGDYYDYFIRDDMFFAVCGDATGHGLNA</sequence>
<dbReference type="Gene3D" id="2.60.40.10">
    <property type="entry name" value="Immunoglobulins"/>
    <property type="match status" value="1"/>
</dbReference>
<dbReference type="InterPro" id="IPR013783">
    <property type="entry name" value="Ig-like_fold"/>
</dbReference>
<dbReference type="Pfam" id="PF07495">
    <property type="entry name" value="Y_Y_Y"/>
    <property type="match status" value="1"/>
</dbReference>
<evidence type="ECO:0000259" key="3">
    <source>
        <dbReference type="Pfam" id="PF07495"/>
    </source>
</evidence>
<dbReference type="Gene3D" id="3.60.40.10">
    <property type="entry name" value="PPM-type phosphatase domain"/>
    <property type="match status" value="1"/>
</dbReference>
<dbReference type="InterPro" id="IPR011123">
    <property type="entry name" value="Y_Y_Y"/>
</dbReference>
<dbReference type="InterPro" id="IPR036457">
    <property type="entry name" value="PPM-type-like_dom_sf"/>
</dbReference>
<dbReference type="InterPro" id="IPR015943">
    <property type="entry name" value="WD40/YVTN_repeat-like_dom_sf"/>
</dbReference>
<feature type="non-terminal residue" evidence="4">
    <location>
        <position position="943"/>
    </location>
</feature>
<keyword evidence="2" id="KW-0812">Transmembrane</keyword>
<protein>
    <recommendedName>
        <fullName evidence="3">Two component regulator three Y domain-containing protein</fullName>
    </recommendedName>
</protein>
<evidence type="ECO:0000256" key="1">
    <source>
        <dbReference type="SAM" id="Coils"/>
    </source>
</evidence>
<gene>
    <name evidence="4" type="ORF">METZ01_LOCUS86304</name>
</gene>
<dbReference type="Pfam" id="PF07494">
    <property type="entry name" value="Reg_prop"/>
    <property type="match status" value="3"/>
</dbReference>
<dbReference type="AlphaFoldDB" id="A0A381UZB9"/>
<dbReference type="SUPFAM" id="SSF50998">
    <property type="entry name" value="Quinoprotein alcohol dehydrogenase-like"/>
    <property type="match status" value="1"/>
</dbReference>
<dbReference type="Gene3D" id="2.130.10.10">
    <property type="entry name" value="YVTN repeat-like/Quinoprotein amine dehydrogenase"/>
    <property type="match status" value="4"/>
</dbReference>
<keyword evidence="1" id="KW-0175">Coiled coil</keyword>
<reference evidence="4" key="1">
    <citation type="submission" date="2018-05" db="EMBL/GenBank/DDBJ databases">
        <authorList>
            <person name="Lanie J.A."/>
            <person name="Ng W.-L."/>
            <person name="Kazmierczak K.M."/>
            <person name="Andrzejewski T.M."/>
            <person name="Davidsen T.M."/>
            <person name="Wayne K.J."/>
            <person name="Tettelin H."/>
            <person name="Glass J.I."/>
            <person name="Rusch D."/>
            <person name="Podicherti R."/>
            <person name="Tsui H.-C.T."/>
            <person name="Winkler M.E."/>
        </authorList>
    </citation>
    <scope>NUCLEOTIDE SEQUENCE</scope>
</reference>
<dbReference type="InterPro" id="IPR011110">
    <property type="entry name" value="Reg_prop"/>
</dbReference>
<feature type="domain" description="Two component regulator three Y" evidence="3">
    <location>
        <begin position="774"/>
        <end position="837"/>
    </location>
</feature>
<evidence type="ECO:0000313" key="4">
    <source>
        <dbReference type="EMBL" id="SVA33450.1"/>
    </source>
</evidence>
<evidence type="ECO:0000256" key="2">
    <source>
        <dbReference type="SAM" id="Phobius"/>
    </source>
</evidence>
<accession>A0A381UZB9</accession>
<organism evidence="4">
    <name type="scientific">marine metagenome</name>
    <dbReference type="NCBI Taxonomy" id="408172"/>
    <lineage>
        <taxon>unclassified sequences</taxon>
        <taxon>metagenomes</taxon>
        <taxon>ecological metagenomes</taxon>
    </lineage>
</organism>
<dbReference type="EMBL" id="UINC01007459">
    <property type="protein sequence ID" value="SVA33450.1"/>
    <property type="molecule type" value="Genomic_DNA"/>
</dbReference>
<keyword evidence="2" id="KW-0472">Membrane</keyword>
<dbReference type="SUPFAM" id="SSF63829">
    <property type="entry name" value="Calcium-dependent phosphotriesterase"/>
    <property type="match status" value="2"/>
</dbReference>
<feature type="transmembrane region" description="Helical" evidence="2">
    <location>
        <begin position="841"/>
        <end position="862"/>
    </location>
</feature>
<keyword evidence="2" id="KW-1133">Transmembrane helix</keyword>
<dbReference type="InterPro" id="IPR011047">
    <property type="entry name" value="Quinoprotein_ADH-like_sf"/>
</dbReference>